<accession>A0A3P1VA97</accession>
<dbReference type="NCBIfam" id="TIGR01643">
    <property type="entry name" value="YD_repeat_2x"/>
    <property type="match status" value="1"/>
</dbReference>
<dbReference type="EMBL" id="RQZA01000005">
    <property type="protein sequence ID" value="RRD31154.1"/>
    <property type="molecule type" value="Genomic_DNA"/>
</dbReference>
<dbReference type="InterPro" id="IPR006530">
    <property type="entry name" value="YD"/>
</dbReference>
<feature type="domain" description="Teneurin-like YD-shell" evidence="2">
    <location>
        <begin position="11"/>
        <end position="101"/>
    </location>
</feature>
<dbReference type="RefSeq" id="WP_142997548.1">
    <property type="nucleotide sequence ID" value="NZ_RQZA01000005.1"/>
</dbReference>
<evidence type="ECO:0000256" key="1">
    <source>
        <dbReference type="ARBA" id="ARBA00022737"/>
    </source>
</evidence>
<evidence type="ECO:0000313" key="4">
    <source>
        <dbReference type="Proteomes" id="UP000281771"/>
    </source>
</evidence>
<evidence type="ECO:0000259" key="2">
    <source>
        <dbReference type="Pfam" id="PF25023"/>
    </source>
</evidence>
<evidence type="ECO:0000313" key="3">
    <source>
        <dbReference type="EMBL" id="RRD31154.1"/>
    </source>
</evidence>
<dbReference type="SUPFAM" id="SSF50998">
    <property type="entry name" value="Quinoprotein alcohol dehydrogenase-like"/>
    <property type="match status" value="1"/>
</dbReference>
<dbReference type="Pfam" id="PF25023">
    <property type="entry name" value="TEN_YD-shell"/>
    <property type="match status" value="1"/>
</dbReference>
<protein>
    <recommendedName>
        <fullName evidence="2">Teneurin-like YD-shell domain-containing protein</fullName>
    </recommendedName>
</protein>
<dbReference type="Gene3D" id="2.180.10.10">
    <property type="entry name" value="RHS repeat-associated core"/>
    <property type="match status" value="1"/>
</dbReference>
<gene>
    <name evidence="3" type="ORF">EII38_06580</name>
</gene>
<dbReference type="InterPro" id="IPR056823">
    <property type="entry name" value="TEN-like_YD-shell"/>
</dbReference>
<sequence>MAISDQNSQELATFSYTYDLAGNRLTSTELAEGKETKSEFSYDANNRLIQVKIGDKVLSYDYDQNGNRVQSSGNDETLDYIYDTENRLLAVKDKEGMLFAALYDGDDNRVFTASRTQATNTYQLFKRKPKVTSPKTSPNGEENSLFWYGFTQNVLQFFSSFASSSGYDWIGTFDTISVAYHQKIAKDRATKEGLVVNPPDEKNLPGQAPVTYASEVQDVLIPYTTKSDTYHYYEVRNYINDVNQEHTQVLETYDDQMKARETYTYGK</sequence>
<dbReference type="Proteomes" id="UP000281771">
    <property type="component" value="Unassembled WGS sequence"/>
</dbReference>
<dbReference type="InterPro" id="IPR011047">
    <property type="entry name" value="Quinoprotein_ADH-like_sf"/>
</dbReference>
<dbReference type="AlphaFoldDB" id="A0A3P1VA97"/>
<comment type="caution">
    <text evidence="3">The sequence shown here is derived from an EMBL/GenBank/DDBJ whole genome shotgun (WGS) entry which is preliminary data.</text>
</comment>
<feature type="non-terminal residue" evidence="3">
    <location>
        <position position="267"/>
    </location>
</feature>
<keyword evidence="1" id="KW-0677">Repeat</keyword>
<keyword evidence="4" id="KW-1185">Reference proteome</keyword>
<reference evidence="3 4" key="1">
    <citation type="submission" date="2018-11" db="EMBL/GenBank/DDBJ databases">
        <title>Genomes From Bacteria Associated with the Canine Oral Cavity: a Test Case for Automated Genome-Based Taxonomic Assignment.</title>
        <authorList>
            <person name="Coil D.A."/>
            <person name="Jospin G."/>
            <person name="Darling A.E."/>
            <person name="Wallis C."/>
            <person name="Davis I.J."/>
            <person name="Harris S."/>
            <person name="Eisen J.A."/>
            <person name="Holcombe L.J."/>
            <person name="O'Flynn C."/>
        </authorList>
    </citation>
    <scope>NUCLEOTIDE SEQUENCE [LARGE SCALE GENOMIC DNA]</scope>
    <source>
        <strain evidence="3 4">OH4621_COT-116</strain>
    </source>
</reference>
<name>A0A3P1VA97_9STRE</name>
<proteinExistence type="predicted"/>
<organism evidence="3 4">
    <name type="scientific">Streptococcus minor</name>
    <dbReference type="NCBI Taxonomy" id="229549"/>
    <lineage>
        <taxon>Bacteria</taxon>
        <taxon>Bacillati</taxon>
        <taxon>Bacillota</taxon>
        <taxon>Bacilli</taxon>
        <taxon>Lactobacillales</taxon>
        <taxon>Streptococcaceae</taxon>
        <taxon>Streptococcus</taxon>
    </lineage>
</organism>